<evidence type="ECO:0000313" key="3">
    <source>
        <dbReference type="Proteomes" id="UP000215914"/>
    </source>
</evidence>
<comment type="caution">
    <text evidence="2">The sequence shown here is derived from an EMBL/GenBank/DDBJ whole genome shotgun (WGS) entry which is preliminary data.</text>
</comment>
<dbReference type="AlphaFoldDB" id="A0A9K3DVP6"/>
<evidence type="ECO:0000256" key="1">
    <source>
        <dbReference type="SAM" id="Phobius"/>
    </source>
</evidence>
<protein>
    <submittedName>
        <fullName evidence="2">Uncharacterized protein</fullName>
    </submittedName>
</protein>
<reference evidence="2" key="1">
    <citation type="journal article" date="2017" name="Nature">
        <title>The sunflower genome provides insights into oil metabolism, flowering and Asterid evolution.</title>
        <authorList>
            <person name="Badouin H."/>
            <person name="Gouzy J."/>
            <person name="Grassa C.J."/>
            <person name="Murat F."/>
            <person name="Staton S.E."/>
            <person name="Cottret L."/>
            <person name="Lelandais-Briere C."/>
            <person name="Owens G.L."/>
            <person name="Carrere S."/>
            <person name="Mayjonade B."/>
            <person name="Legrand L."/>
            <person name="Gill N."/>
            <person name="Kane N.C."/>
            <person name="Bowers J.E."/>
            <person name="Hubner S."/>
            <person name="Bellec A."/>
            <person name="Berard A."/>
            <person name="Berges H."/>
            <person name="Blanchet N."/>
            <person name="Boniface M.C."/>
            <person name="Brunel D."/>
            <person name="Catrice O."/>
            <person name="Chaidir N."/>
            <person name="Claudel C."/>
            <person name="Donnadieu C."/>
            <person name="Faraut T."/>
            <person name="Fievet G."/>
            <person name="Helmstetter N."/>
            <person name="King M."/>
            <person name="Knapp S.J."/>
            <person name="Lai Z."/>
            <person name="Le Paslier M.C."/>
            <person name="Lippi Y."/>
            <person name="Lorenzon L."/>
            <person name="Mandel J.R."/>
            <person name="Marage G."/>
            <person name="Marchand G."/>
            <person name="Marquand E."/>
            <person name="Bret-Mestries E."/>
            <person name="Morien E."/>
            <person name="Nambeesan S."/>
            <person name="Nguyen T."/>
            <person name="Pegot-Espagnet P."/>
            <person name="Pouilly N."/>
            <person name="Raftis F."/>
            <person name="Sallet E."/>
            <person name="Schiex T."/>
            <person name="Thomas J."/>
            <person name="Vandecasteele C."/>
            <person name="Vares D."/>
            <person name="Vear F."/>
            <person name="Vautrin S."/>
            <person name="Crespi M."/>
            <person name="Mangin B."/>
            <person name="Burke J.M."/>
            <person name="Salse J."/>
            <person name="Munos S."/>
            <person name="Vincourt P."/>
            <person name="Rieseberg L.H."/>
            <person name="Langlade N.B."/>
        </authorList>
    </citation>
    <scope>NUCLEOTIDE SEQUENCE</scope>
    <source>
        <tissue evidence="2">Leaves</tissue>
    </source>
</reference>
<name>A0A9K3DVP6_HELAN</name>
<gene>
    <name evidence="2" type="ORF">HanXRQr2_Chr16g0768291</name>
</gene>
<dbReference type="Proteomes" id="UP000215914">
    <property type="component" value="Unassembled WGS sequence"/>
</dbReference>
<proteinExistence type="predicted"/>
<keyword evidence="3" id="KW-1185">Reference proteome</keyword>
<feature type="transmembrane region" description="Helical" evidence="1">
    <location>
        <begin position="12"/>
        <end position="40"/>
    </location>
</feature>
<sequence length="51" mass="6082">MIKLQYSAVRQIYKIVSYFSMYVCITSINNKILILAYIFWCQLASFFQGNF</sequence>
<organism evidence="2 3">
    <name type="scientific">Helianthus annuus</name>
    <name type="common">Common sunflower</name>
    <dbReference type="NCBI Taxonomy" id="4232"/>
    <lineage>
        <taxon>Eukaryota</taxon>
        <taxon>Viridiplantae</taxon>
        <taxon>Streptophyta</taxon>
        <taxon>Embryophyta</taxon>
        <taxon>Tracheophyta</taxon>
        <taxon>Spermatophyta</taxon>
        <taxon>Magnoliopsida</taxon>
        <taxon>eudicotyledons</taxon>
        <taxon>Gunneridae</taxon>
        <taxon>Pentapetalae</taxon>
        <taxon>asterids</taxon>
        <taxon>campanulids</taxon>
        <taxon>Asterales</taxon>
        <taxon>Asteraceae</taxon>
        <taxon>Asteroideae</taxon>
        <taxon>Heliantheae alliance</taxon>
        <taxon>Heliantheae</taxon>
        <taxon>Helianthus</taxon>
    </lineage>
</organism>
<reference evidence="2" key="2">
    <citation type="submission" date="2020-06" db="EMBL/GenBank/DDBJ databases">
        <title>Helianthus annuus Genome sequencing and assembly Release 2.</title>
        <authorList>
            <person name="Gouzy J."/>
            <person name="Langlade N."/>
            <person name="Munos S."/>
        </authorList>
    </citation>
    <scope>NUCLEOTIDE SEQUENCE</scope>
    <source>
        <tissue evidence="2">Leaves</tissue>
    </source>
</reference>
<keyword evidence="1" id="KW-1133">Transmembrane helix</keyword>
<accession>A0A9K3DVP6</accession>
<keyword evidence="1" id="KW-0472">Membrane</keyword>
<dbReference type="Gramene" id="mRNA:HanXRQr2_Chr16g0768291">
    <property type="protein sequence ID" value="CDS:HanXRQr2_Chr16g0768291.1"/>
    <property type="gene ID" value="HanXRQr2_Chr16g0768291"/>
</dbReference>
<evidence type="ECO:0000313" key="2">
    <source>
        <dbReference type="EMBL" id="KAF5761718.1"/>
    </source>
</evidence>
<keyword evidence="1" id="KW-0812">Transmembrane</keyword>
<dbReference type="EMBL" id="MNCJ02000331">
    <property type="protein sequence ID" value="KAF5761718.1"/>
    <property type="molecule type" value="Genomic_DNA"/>
</dbReference>